<dbReference type="RefSeq" id="WP_013312878.1">
    <property type="nucleotide sequence ID" value="NC_014484.1"/>
</dbReference>
<dbReference type="PaxDb" id="665571-STHERM_c00610"/>
<reference evidence="4 5" key="2">
    <citation type="journal article" date="2010" name="J. Bacteriol.">
        <title>Genome sequence of the polysaccharide-degrading, thermophilic anaerobe Spirochaeta thermophila DSM 6192.</title>
        <authorList>
            <person name="Angelov A."/>
            <person name="Liebl S."/>
            <person name="Ballschmiter M."/>
            <person name="Bomeke M."/>
            <person name="Lehmann R."/>
            <person name="Liesegang H."/>
            <person name="Daniel R."/>
            <person name="Liebl W."/>
        </authorList>
    </citation>
    <scope>NUCLEOTIDE SEQUENCE [LARGE SCALE GENOMIC DNA]</scope>
    <source>
        <strain evidence="5">ATCC 49972 / DSM 6192 / RI 19.B1</strain>
    </source>
</reference>
<dbReference type="InterPro" id="IPR028994">
    <property type="entry name" value="Integrin_alpha_N"/>
</dbReference>
<dbReference type="InterPro" id="IPR003284">
    <property type="entry name" value="Sal_SpvB"/>
</dbReference>
<evidence type="ECO:0000256" key="1">
    <source>
        <dbReference type="ARBA" id="ARBA00004613"/>
    </source>
</evidence>
<dbReference type="KEGG" id="sta:STHERM_c00610"/>
<evidence type="ECO:0000256" key="2">
    <source>
        <dbReference type="ARBA" id="ARBA00022525"/>
    </source>
</evidence>
<dbReference type="HOGENOM" id="CLU_307344_0_0_12"/>
<dbReference type="Pfam" id="PF03534">
    <property type="entry name" value="SpvB"/>
    <property type="match status" value="1"/>
</dbReference>
<dbReference type="eggNOG" id="COG3209">
    <property type="taxonomic scope" value="Bacteria"/>
</dbReference>
<dbReference type="GO" id="GO:0005737">
    <property type="term" value="C:cytoplasm"/>
    <property type="evidence" value="ECO:0007669"/>
    <property type="project" value="InterPro"/>
</dbReference>
<evidence type="ECO:0000313" key="4">
    <source>
        <dbReference type="EMBL" id="ADN01037.1"/>
    </source>
</evidence>
<protein>
    <recommendedName>
        <fullName evidence="6">FG-GAP repeat protein</fullName>
    </recommendedName>
</protein>
<reference key="1">
    <citation type="submission" date="2009-08" db="EMBL/GenBank/DDBJ databases">
        <title>The genome sequence of Spirochaeta thermophila DSM6192.</title>
        <authorList>
            <person name="Angelov A."/>
            <person name="Mientus M."/>
            <person name="Wittenberg S."/>
            <person name="Lehmann R."/>
            <person name="Liesegang H."/>
            <person name="Daniel R."/>
            <person name="Liebl W."/>
        </authorList>
    </citation>
    <scope>NUCLEOTIDE SEQUENCE</scope>
    <source>
        <strain>DSM 6192</strain>
    </source>
</reference>
<evidence type="ECO:0000256" key="3">
    <source>
        <dbReference type="ARBA" id="ARBA00023026"/>
    </source>
</evidence>
<keyword evidence="3" id="KW-0843">Virulence</keyword>
<dbReference type="SUPFAM" id="SSF69318">
    <property type="entry name" value="Integrin alpha N-terminal domain"/>
    <property type="match status" value="1"/>
</dbReference>
<name>E0RTY1_WINT6</name>
<accession>E0RTY1</accession>
<dbReference type="EMBL" id="CP001698">
    <property type="protein sequence ID" value="ADN01037.1"/>
    <property type="molecule type" value="Genomic_DNA"/>
</dbReference>
<comment type="subcellular location">
    <subcellularLocation>
        <location evidence="1">Secreted</location>
    </subcellularLocation>
</comment>
<evidence type="ECO:0008006" key="6">
    <source>
        <dbReference type="Google" id="ProtNLM"/>
    </source>
</evidence>
<dbReference type="Proteomes" id="UP000001296">
    <property type="component" value="Chromosome"/>
</dbReference>
<gene>
    <name evidence="4" type="ordered locus">STHERM_c00610</name>
</gene>
<evidence type="ECO:0000313" key="5">
    <source>
        <dbReference type="Proteomes" id="UP000001296"/>
    </source>
</evidence>
<keyword evidence="2" id="KW-0964">Secreted</keyword>
<dbReference type="GO" id="GO:0005576">
    <property type="term" value="C:extracellular region"/>
    <property type="evidence" value="ECO:0007669"/>
    <property type="project" value="UniProtKB-SubCell"/>
</dbReference>
<sequence length="962" mass="107121">MYYYDEWRGRWRLVGKGEAEGGRVVVETRHFTDMVAAVLKVPEGVEPLEVDINAVKGVGVGEVEGGVVEVGVGGVGGMGWEGVRVPLWVPEGRRGMRPELEVRYVGKGWGNVGEGWWLKVGEVKRSDRWGVPRYEGGDRIELEGEELVEVGGGEWRRRREGGGYEEVEYYDQRDEWEVRRKDGVVVRYGGNGGKVEGGGGTYIWYKSKEEDAYGNRVEWLYERDEWGGVYLAEVRYVGWGAEEGAYRVEVEWEGRGDVRVDGRGGKGVKWAKRLKEVVVEVEGEEVVRYWCEYEENVFGASELKAVVVGRGGEEWYRYEMGYEGLTDVDGDGAYEGFVEEEWGGVGEGVGGRVTERWSWGMGMDLTVEAVLYGLKWKPLWEIERTPVASVGASMGFSVGGGWVEQAVVDINGDGKVDVVRVGRGGVLEVWYNTGGGFEGPHEDAGVGSGIGDEDQWEMSVGAWAGVGPVNVGGLWSWGKTRRGSGFVDVDGDGLVDIVEAGRGEYWKNTGGGFERRALEGEVGGEEGGGEEGKVYYWEEVVRKWEVLRSGVVEVRVGVEEVEPEVGGVVGEVWKRGKRGVEKVGEVGVGEELVKEVRVEVGEELVWAVVVKGEEVPVGVKVKVPIEVRYRKVKLYEDVGWRGEEYVAPVGWQEWMGSYEDEKNPWLKVYQVVRDDEGTVVGVVRRGNWEEGLREIVEGDKGEEVRAGLREHLWVIPKEVRFVEMKEVVESYGDEEVTVKEAGGGEVDVKKGAYMMACYAYEEGRATMAYREGEEEVVVVGEDGNEVRCELDPDVVVRLWREWYGGQVEKLKAVVGYRIGDGYEWRWVEEEGGRKYVGYGGRYGEENGKWDGGEGDEGGGRLVVAEGEWGKVWVEEEGGRWKGYEERGGEVEELGEVGVRRGDGWVEVEIERGGWSEAYRWEGEGGAVPIEEGAYEALLWEEVGGGEVWGGGVRSFRRRCMSS</sequence>
<dbReference type="AlphaFoldDB" id="E0RTY1"/>
<organism evidence="4 5">
    <name type="scientific">Winmispira thermophila (strain ATCC 49972 / DSM 6192 / RI 19.B1)</name>
    <name type="common">Spirochaeta thermophila</name>
    <dbReference type="NCBI Taxonomy" id="665571"/>
    <lineage>
        <taxon>Bacteria</taxon>
        <taxon>Pseudomonadati</taxon>
        <taxon>Spirochaetota</taxon>
        <taxon>Spirochaetia</taxon>
        <taxon>Winmispirales</taxon>
        <taxon>Winmispiraceae</taxon>
        <taxon>Winmispira</taxon>
    </lineage>
</organism>
<proteinExistence type="predicted"/>